<feature type="domain" description="ABC transmembrane type-1" evidence="12">
    <location>
        <begin position="63"/>
        <end position="267"/>
    </location>
</feature>
<evidence type="ECO:0000256" key="11">
    <source>
        <dbReference type="RuleBase" id="RU363032"/>
    </source>
</evidence>
<keyword evidence="6" id="KW-0997">Cell inner membrane</keyword>
<evidence type="ECO:0000313" key="13">
    <source>
        <dbReference type="EMBL" id="KGQ33337.1"/>
    </source>
</evidence>
<dbReference type="Gene3D" id="1.10.3720.10">
    <property type="entry name" value="MetI-like"/>
    <property type="match status" value="2"/>
</dbReference>
<keyword evidence="5" id="KW-1003">Cell membrane</keyword>
<gene>
    <name evidence="13" type="ORF">JP32_02450</name>
</gene>
<keyword evidence="10 11" id="KW-0472">Membrane</keyword>
<keyword evidence="9 11" id="KW-1133">Transmembrane helix</keyword>
<dbReference type="PANTHER" id="PTHR30183">
    <property type="entry name" value="MOLYBDENUM TRANSPORT SYSTEM PERMEASE PROTEIN MODB"/>
    <property type="match status" value="1"/>
</dbReference>
<evidence type="ECO:0000256" key="6">
    <source>
        <dbReference type="ARBA" id="ARBA00022519"/>
    </source>
</evidence>
<feature type="transmembrane region" description="Helical" evidence="11">
    <location>
        <begin position="380"/>
        <end position="401"/>
    </location>
</feature>
<sequence>MAKRFGKIMRYLQIKRQLFRLPGLAVLLLLAIIYGGSLQQLLQHSRFSQWFDLLQSKYLQQVIFFSFYQAGLSAVFSLFFGILVARSLFYLDFFAKPFLLKIFSLTYVLPALVAIFGIVGIYGFNGWINQFLRLFGQQLPDIYGLSGILIAHLFFNIPLAAKVLYQRLQQLPASQFKLAAQLNLRHWRFFRWVEMPFLRPTCFNLFGLIFLLCFTSFTIVLTLGGGPKYTTLEVAIYQAITFDFDIETAALLAILQFLFCFTLFSINNRFARYQQSETSPQARCLPNLNRYQRCYHYFILITATLFIVSPLLETLFAGLNARHLWQQLLHPALWQAIVFSLLLAPTAALLCLLLTIALLLTTRHLYWLGKQRSSQWMLNIGTIILAIPTLVLATGLFLFLTEMESSTILLFFLVALCNALVAMPFALQLLTAPFYSNMLNFQRLCLSLNLRGWQRWKIVERSTLIRPLRSAFALAMAISLGDFTAIALFGNNGFTSLPLLLYRQLGHYQSDAAAVTAMVLLLFYFFIFLFTEQNRSNDYT</sequence>
<organism evidence="13 14">
    <name type="scientific">Gallibacterium anatis</name>
    <dbReference type="NCBI Taxonomy" id="750"/>
    <lineage>
        <taxon>Bacteria</taxon>
        <taxon>Pseudomonadati</taxon>
        <taxon>Pseudomonadota</taxon>
        <taxon>Gammaproteobacteria</taxon>
        <taxon>Pasteurellales</taxon>
        <taxon>Pasteurellaceae</taxon>
        <taxon>Gallibacterium</taxon>
    </lineage>
</organism>
<feature type="transmembrane region" description="Helical" evidence="11">
    <location>
        <begin position="62"/>
        <end position="86"/>
    </location>
</feature>
<dbReference type="GO" id="GO:0005886">
    <property type="term" value="C:plasma membrane"/>
    <property type="evidence" value="ECO:0007669"/>
    <property type="project" value="UniProtKB-SubCell"/>
</dbReference>
<feature type="transmembrane region" description="Helical" evidence="11">
    <location>
        <begin position="246"/>
        <end position="266"/>
    </location>
</feature>
<dbReference type="InterPro" id="IPR035906">
    <property type="entry name" value="MetI-like_sf"/>
</dbReference>
<dbReference type="PROSITE" id="PS50928">
    <property type="entry name" value="ABC_TM1"/>
    <property type="match status" value="2"/>
</dbReference>
<dbReference type="SUPFAM" id="SSF161098">
    <property type="entry name" value="MetI-like"/>
    <property type="match status" value="2"/>
</dbReference>
<keyword evidence="8" id="KW-0677">Repeat</keyword>
<name>A0A0A2XQT7_9PAST</name>
<evidence type="ECO:0000256" key="8">
    <source>
        <dbReference type="ARBA" id="ARBA00022737"/>
    </source>
</evidence>
<comment type="subcellular location">
    <subcellularLocation>
        <location evidence="1">Cell inner membrane</location>
        <topology evidence="1">Multi-pass membrane protein</topology>
    </subcellularLocation>
    <subcellularLocation>
        <location evidence="11">Cell membrane</location>
        <topology evidence="11">Multi-pass membrane protein</topology>
    </subcellularLocation>
</comment>
<keyword evidence="4 11" id="KW-0813">Transport</keyword>
<proteinExistence type="inferred from homology"/>
<feature type="transmembrane region" description="Helical" evidence="11">
    <location>
        <begin position="142"/>
        <end position="165"/>
    </location>
</feature>
<dbReference type="RefSeq" id="WP_039083517.1">
    <property type="nucleotide sequence ID" value="NZ_JPXS01000014.1"/>
</dbReference>
<feature type="transmembrane region" description="Helical" evidence="11">
    <location>
        <begin position="512"/>
        <end position="531"/>
    </location>
</feature>
<dbReference type="PANTHER" id="PTHR30183:SF9">
    <property type="entry name" value="THIAMINE TRANSPORT SYSTEM PERMEASE PROTEIN THIP"/>
    <property type="match status" value="1"/>
</dbReference>
<feature type="transmembrane region" description="Helical" evidence="11">
    <location>
        <begin position="407"/>
        <end position="430"/>
    </location>
</feature>
<accession>A0A0A2XQT7</accession>
<evidence type="ECO:0000256" key="2">
    <source>
        <dbReference type="ARBA" id="ARBA00011650"/>
    </source>
</evidence>
<evidence type="ECO:0000259" key="12">
    <source>
        <dbReference type="PROSITE" id="PS50928"/>
    </source>
</evidence>
<evidence type="ECO:0000256" key="4">
    <source>
        <dbReference type="ARBA" id="ARBA00022448"/>
    </source>
</evidence>
<dbReference type="InterPro" id="IPR005947">
    <property type="entry name" value="ThiP_ABC_transpt"/>
</dbReference>
<feature type="transmembrane region" description="Helical" evidence="11">
    <location>
        <begin position="21"/>
        <end position="42"/>
    </location>
</feature>
<evidence type="ECO:0000256" key="7">
    <source>
        <dbReference type="ARBA" id="ARBA00022692"/>
    </source>
</evidence>
<feature type="transmembrane region" description="Helical" evidence="11">
    <location>
        <begin position="294"/>
        <end position="312"/>
    </location>
</feature>
<comment type="subunit">
    <text evidence="2">The complex is composed of two ATP-binding proteins (ThiQ), two transmembrane proteins (ThiP) and a solute-binding protein (ThiB).</text>
</comment>
<dbReference type="AlphaFoldDB" id="A0A0A2XQT7"/>
<reference evidence="13 14" key="1">
    <citation type="submission" date="2014-08" db="EMBL/GenBank/DDBJ databases">
        <title>Chaperone-usher fimbriae in a diverse selection of Gallibacterium genomes.</title>
        <authorList>
            <person name="Kudirkiene E."/>
            <person name="Bager R.J."/>
            <person name="Johnson T.J."/>
            <person name="Bojesen A.M."/>
        </authorList>
    </citation>
    <scope>NUCLEOTIDE SEQUENCE [LARGE SCALE GENOMIC DNA]</scope>
    <source>
        <strain evidence="13 14">20558/3kl.</strain>
    </source>
</reference>
<evidence type="ECO:0000256" key="9">
    <source>
        <dbReference type="ARBA" id="ARBA00022989"/>
    </source>
</evidence>
<comment type="similarity">
    <text evidence="11">Belongs to the binding-protein-dependent transport system permease family.</text>
</comment>
<feature type="transmembrane region" description="Helical" evidence="11">
    <location>
        <begin position="471"/>
        <end position="492"/>
    </location>
</feature>
<dbReference type="Pfam" id="PF00528">
    <property type="entry name" value="BPD_transp_1"/>
    <property type="match status" value="1"/>
</dbReference>
<evidence type="ECO:0000256" key="1">
    <source>
        <dbReference type="ARBA" id="ARBA00004429"/>
    </source>
</evidence>
<evidence type="ECO:0000256" key="10">
    <source>
        <dbReference type="ARBA" id="ARBA00023136"/>
    </source>
</evidence>
<dbReference type="GO" id="GO:0022857">
    <property type="term" value="F:transmembrane transporter activity"/>
    <property type="evidence" value="ECO:0007669"/>
    <property type="project" value="InterPro"/>
</dbReference>
<protein>
    <recommendedName>
        <fullName evidence="3">Thiamine transport system permease protein ThiP</fullName>
    </recommendedName>
</protein>
<dbReference type="InterPro" id="IPR000515">
    <property type="entry name" value="MetI-like"/>
</dbReference>
<feature type="transmembrane region" description="Helical" evidence="11">
    <location>
        <begin position="205"/>
        <end position="226"/>
    </location>
</feature>
<dbReference type="NCBIfam" id="TIGR01253">
    <property type="entry name" value="thiP"/>
    <property type="match status" value="1"/>
</dbReference>
<evidence type="ECO:0000256" key="5">
    <source>
        <dbReference type="ARBA" id="ARBA00022475"/>
    </source>
</evidence>
<keyword evidence="7 11" id="KW-0812">Transmembrane</keyword>
<dbReference type="EMBL" id="JPXS01000014">
    <property type="protein sequence ID" value="KGQ33337.1"/>
    <property type="molecule type" value="Genomic_DNA"/>
</dbReference>
<evidence type="ECO:0000256" key="3">
    <source>
        <dbReference type="ARBA" id="ARBA00016947"/>
    </source>
</evidence>
<dbReference type="GO" id="GO:0015888">
    <property type="term" value="P:thiamine transport"/>
    <property type="evidence" value="ECO:0007669"/>
    <property type="project" value="InterPro"/>
</dbReference>
<evidence type="ECO:0000313" key="14">
    <source>
        <dbReference type="Proteomes" id="UP000030526"/>
    </source>
</evidence>
<dbReference type="Proteomes" id="UP000030526">
    <property type="component" value="Unassembled WGS sequence"/>
</dbReference>
<feature type="domain" description="ABC transmembrane type-1" evidence="12">
    <location>
        <begin position="337"/>
        <end position="531"/>
    </location>
</feature>
<feature type="transmembrane region" description="Helical" evidence="11">
    <location>
        <begin position="98"/>
        <end position="122"/>
    </location>
</feature>
<comment type="caution">
    <text evidence="13">The sequence shown here is derived from an EMBL/GenBank/DDBJ whole genome shotgun (WGS) entry which is preliminary data.</text>
</comment>
<dbReference type="CDD" id="cd06261">
    <property type="entry name" value="TM_PBP2"/>
    <property type="match status" value="2"/>
</dbReference>
<feature type="transmembrane region" description="Helical" evidence="11">
    <location>
        <begin position="332"/>
        <end position="360"/>
    </location>
</feature>